<feature type="binding site" evidence="7 10">
    <location>
        <position position="290"/>
    </location>
    <ligand>
        <name>Mg(2+)</name>
        <dbReference type="ChEBI" id="CHEBI:18420"/>
    </ligand>
</feature>
<dbReference type="SUPFAM" id="SSF56235">
    <property type="entry name" value="N-terminal nucleophile aminohydrolases (Ntn hydrolases)"/>
    <property type="match status" value="1"/>
</dbReference>
<dbReference type="GO" id="GO:0004044">
    <property type="term" value="F:amidophosphoribosyltransferase activity"/>
    <property type="evidence" value="ECO:0007669"/>
    <property type="project" value="UniProtKB-UniRule"/>
</dbReference>
<evidence type="ECO:0000313" key="13">
    <source>
        <dbReference type="EMBL" id="VFJ12412.1"/>
    </source>
</evidence>
<comment type="cofactor">
    <cofactor evidence="7 10">
        <name>Mg(2+)</name>
        <dbReference type="ChEBI" id="CHEBI:18420"/>
    </cofactor>
    <text evidence="7 10">Binds 1 Mg(2+) ion per subunit.</text>
</comment>
<dbReference type="GO" id="GO:0051539">
    <property type="term" value="F:4 iron, 4 sulfur cluster binding"/>
    <property type="evidence" value="ECO:0007669"/>
    <property type="project" value="UniProtKB-KW"/>
</dbReference>
<dbReference type="OrthoDB" id="5976at2157"/>
<evidence type="ECO:0000256" key="6">
    <source>
        <dbReference type="ARBA" id="ARBA00022962"/>
    </source>
</evidence>
<dbReference type="GO" id="GO:0006189">
    <property type="term" value="P:'de novo' IMP biosynthetic process"/>
    <property type="evidence" value="ECO:0007669"/>
    <property type="project" value="UniProtKB-UniRule"/>
</dbReference>
<dbReference type="GO" id="GO:0000287">
    <property type="term" value="F:magnesium ion binding"/>
    <property type="evidence" value="ECO:0007669"/>
    <property type="project" value="UniProtKB-UniRule"/>
</dbReference>
<keyword evidence="4 7" id="KW-0808">Transferase</keyword>
<dbReference type="InterPro" id="IPR017932">
    <property type="entry name" value="GATase_2_dom"/>
</dbReference>
<keyword evidence="7 10" id="KW-0460">Magnesium</keyword>
<feature type="binding site" evidence="7 11">
    <location>
        <position position="242"/>
    </location>
    <ligand>
        <name>[4Fe-4S] cluster</name>
        <dbReference type="ChEBI" id="CHEBI:49883"/>
    </ligand>
</feature>
<evidence type="ECO:0000256" key="2">
    <source>
        <dbReference type="ARBA" id="ARBA00010138"/>
    </source>
</evidence>
<protein>
    <recommendedName>
        <fullName evidence="7">Amidophosphoribosyltransferase</fullName>
        <shortName evidence="7">ATase</shortName>
        <ecNumber evidence="7">2.4.2.14</ecNumber>
    </recommendedName>
    <alternativeName>
        <fullName evidence="7">Glutamine phosphoribosylpyrophosphate amidotransferase</fullName>
        <shortName evidence="7">GPATase</shortName>
    </alternativeName>
</protein>
<evidence type="ECO:0000256" key="7">
    <source>
        <dbReference type="HAMAP-Rule" id="MF_01931"/>
    </source>
</evidence>
<evidence type="ECO:0000256" key="1">
    <source>
        <dbReference type="ARBA" id="ARBA00005209"/>
    </source>
</evidence>
<dbReference type="InterPro" id="IPR029055">
    <property type="entry name" value="Ntn_hydrolases_N"/>
</dbReference>
<dbReference type="KEGG" id="nfn:NFRAN_0091"/>
<keyword evidence="14" id="KW-1185">Reference proteome</keyword>
<evidence type="ECO:0000256" key="5">
    <source>
        <dbReference type="ARBA" id="ARBA00022755"/>
    </source>
</evidence>
<keyword evidence="7" id="KW-0004">4Fe-4S</keyword>
<dbReference type="GO" id="GO:0009113">
    <property type="term" value="P:purine nucleobase biosynthetic process"/>
    <property type="evidence" value="ECO:0007669"/>
    <property type="project" value="InterPro"/>
</dbReference>
<dbReference type="UniPathway" id="UPA00074">
    <property type="reaction ID" value="UER00124"/>
</dbReference>
<evidence type="ECO:0000256" key="4">
    <source>
        <dbReference type="ARBA" id="ARBA00022679"/>
    </source>
</evidence>
<comment type="similarity">
    <text evidence="2 7 8">In the C-terminal section; belongs to the purine/pyrimidine phosphoribosyltransferase family.</text>
</comment>
<comment type="pathway">
    <text evidence="1 7 8">Purine metabolism; IMP biosynthesis via de novo pathway; N(1)-(5-phospho-D-ribosyl)glycinamide from 5-phospho-alpha-D-ribose 1-diphosphate: step 1/2.</text>
</comment>
<evidence type="ECO:0000256" key="10">
    <source>
        <dbReference type="PIRSR" id="PIRSR000485-2"/>
    </source>
</evidence>
<reference evidence="13 14" key="1">
    <citation type="submission" date="2019-02" db="EMBL/GenBank/DDBJ databases">
        <authorList>
            <person name="Lehtovirta-Morley E L."/>
        </authorList>
    </citation>
    <scope>NUCLEOTIDE SEQUENCE [LARGE SCALE GENOMIC DNA]</scope>
    <source>
        <strain evidence="13">NFRAN1</strain>
    </source>
</reference>
<accession>A0A484I8U2</accession>
<keyword evidence="6 7" id="KW-0315">Glutamine amidotransferase</keyword>
<dbReference type="PANTHER" id="PTHR11907">
    <property type="entry name" value="AMIDOPHOSPHORIBOSYLTRANSFERASE"/>
    <property type="match status" value="1"/>
</dbReference>
<evidence type="ECO:0000259" key="12">
    <source>
        <dbReference type="PROSITE" id="PS51278"/>
    </source>
</evidence>
<keyword evidence="7 11" id="KW-0411">Iron-sulfur</keyword>
<dbReference type="GeneID" id="39419684"/>
<feature type="binding site" evidence="7 11">
    <location>
        <position position="392"/>
    </location>
    <ligand>
        <name>[4Fe-4S] cluster</name>
        <dbReference type="ChEBI" id="CHEBI:49883"/>
    </ligand>
</feature>
<dbReference type="EC" id="2.4.2.14" evidence="7"/>
<feature type="binding site" evidence="7 10">
    <location>
        <position position="355"/>
    </location>
    <ligand>
        <name>Mg(2+)</name>
        <dbReference type="ChEBI" id="CHEBI:18420"/>
    </ligand>
</feature>
<dbReference type="PIRSF" id="PIRSF000485">
    <property type="entry name" value="Amd_phspho_trans"/>
    <property type="match status" value="1"/>
</dbReference>
<feature type="binding site" evidence="7 11">
    <location>
        <position position="452"/>
    </location>
    <ligand>
        <name>[4Fe-4S] cluster</name>
        <dbReference type="ChEBI" id="CHEBI:49883"/>
    </ligand>
</feature>
<feature type="active site" description="Nucleophile" evidence="7 9">
    <location>
        <position position="6"/>
    </location>
</feature>
<dbReference type="InterPro" id="IPR005854">
    <property type="entry name" value="PurF"/>
</dbReference>
<sequence length="482" mass="53281">MVHENCGVVGIYSLDGSNVIPYLIDSLRSLQHRGQESWGLAIPRKQPYKKTGLVACSANEFEKIISKYRSNIAIGHVRYSTFGSSSLENAQPLKVQDICVAHNGTISNAEQLSNMVGGCTFTPQNMTDTLVAAQRLVGLLKKKDDMKSAMAILKNEMVGSYCFTFVTDSNTIYAARDPKGFRPLVLGYHKDTNTYIIASESCALSTIGAVLLRDVEPGELIRIDKYGVTSERFSESSNHAHCAFEFTYFAHPSSIMEGINIYLARKKIGEFLAEKFPLPDADVVIPVPDSSRPAALGYALKLGVPFEEGLLKDRYSKKGPMRSFIEPLTQDRKEINQNILPIREIIENKHVIIVDDSIVRGTSSRAIIESVKHASAKKISMVITYPPISYPCYAGIDFPSQEELIAYQVASTENNPTKVGKKVAQIIGADSVYYNDNLTLAKGIGLDNNELCFSCSTGDYTSLGIRPNFRSRFQINDRLLTN</sequence>
<dbReference type="RefSeq" id="WP_134482555.1">
    <property type="nucleotide sequence ID" value="NZ_LR216287.1"/>
</dbReference>
<keyword evidence="7 10" id="KW-0479">Metal-binding</keyword>
<dbReference type="InterPro" id="IPR000836">
    <property type="entry name" value="PRTase_dom"/>
</dbReference>
<comment type="catalytic activity">
    <reaction evidence="7 8">
        <text>5-phospho-beta-D-ribosylamine + L-glutamate + diphosphate = 5-phospho-alpha-D-ribose 1-diphosphate + L-glutamine + H2O</text>
        <dbReference type="Rhea" id="RHEA:14905"/>
        <dbReference type="ChEBI" id="CHEBI:15377"/>
        <dbReference type="ChEBI" id="CHEBI:29985"/>
        <dbReference type="ChEBI" id="CHEBI:33019"/>
        <dbReference type="ChEBI" id="CHEBI:58017"/>
        <dbReference type="ChEBI" id="CHEBI:58359"/>
        <dbReference type="ChEBI" id="CHEBI:58681"/>
        <dbReference type="EC" id="2.4.2.14"/>
    </reaction>
</comment>
<organism evidence="13 14">
    <name type="scientific">Candidatus Nitrosocosmicus franklandianus</name>
    <dbReference type="NCBI Taxonomy" id="1798806"/>
    <lineage>
        <taxon>Archaea</taxon>
        <taxon>Nitrososphaerota</taxon>
        <taxon>Nitrososphaeria</taxon>
        <taxon>Nitrososphaerales</taxon>
        <taxon>Nitrososphaeraceae</taxon>
        <taxon>Candidatus Nitrosocosmicus</taxon>
    </lineage>
</organism>
<proteinExistence type="inferred from homology"/>
<keyword evidence="7 11" id="KW-0408">Iron</keyword>
<evidence type="ECO:0000256" key="3">
    <source>
        <dbReference type="ARBA" id="ARBA00022676"/>
    </source>
</evidence>
<dbReference type="InterPro" id="IPR029057">
    <property type="entry name" value="PRTase-like"/>
</dbReference>
<feature type="binding site" evidence="7 11">
    <location>
        <position position="455"/>
    </location>
    <ligand>
        <name>[4Fe-4S] cluster</name>
        <dbReference type="ChEBI" id="CHEBI:49883"/>
    </ligand>
</feature>
<gene>
    <name evidence="7 13" type="primary">purF</name>
    <name evidence="13" type="ORF">NFRAN_0091</name>
</gene>
<dbReference type="Gene3D" id="3.60.20.10">
    <property type="entry name" value="Glutamine Phosphoribosylpyrophosphate, subunit 1, domain 1"/>
    <property type="match status" value="1"/>
</dbReference>
<feature type="domain" description="Glutamine amidotransferase type-2" evidence="12">
    <location>
        <begin position="6"/>
        <end position="226"/>
    </location>
</feature>
<name>A0A484I8U2_9ARCH</name>
<dbReference type="CDD" id="cd06223">
    <property type="entry name" value="PRTases_typeI"/>
    <property type="match status" value="1"/>
</dbReference>
<dbReference type="AlphaFoldDB" id="A0A484I8U2"/>
<dbReference type="EMBL" id="LR216287">
    <property type="protein sequence ID" value="VFJ12412.1"/>
    <property type="molecule type" value="Genomic_DNA"/>
</dbReference>
<evidence type="ECO:0000256" key="11">
    <source>
        <dbReference type="PIRSR" id="PIRSR000485-3"/>
    </source>
</evidence>
<evidence type="ECO:0000256" key="9">
    <source>
        <dbReference type="PIRSR" id="PIRSR000485-1"/>
    </source>
</evidence>
<dbReference type="PROSITE" id="PS51278">
    <property type="entry name" value="GATASE_TYPE_2"/>
    <property type="match status" value="1"/>
</dbReference>
<dbReference type="Pfam" id="PF00156">
    <property type="entry name" value="Pribosyltran"/>
    <property type="match status" value="1"/>
</dbReference>
<evidence type="ECO:0000313" key="14">
    <source>
        <dbReference type="Proteomes" id="UP000294299"/>
    </source>
</evidence>
<evidence type="ECO:0000256" key="8">
    <source>
        <dbReference type="PIRNR" id="PIRNR000485"/>
    </source>
</evidence>
<dbReference type="SUPFAM" id="SSF53271">
    <property type="entry name" value="PRTase-like"/>
    <property type="match status" value="1"/>
</dbReference>
<comment type="cofactor">
    <cofactor evidence="7 11">
        <name>[4Fe-4S] cluster</name>
        <dbReference type="ChEBI" id="CHEBI:49883"/>
    </cofactor>
    <text evidence="7 11">Binds 1 [4Fe-4S] cluster per subunit.</text>
</comment>
<feature type="binding site" evidence="7 10">
    <location>
        <position position="356"/>
    </location>
    <ligand>
        <name>Mg(2+)</name>
        <dbReference type="ChEBI" id="CHEBI:18420"/>
    </ligand>
</feature>
<dbReference type="HAMAP" id="MF_01931">
    <property type="entry name" value="PurF"/>
    <property type="match status" value="1"/>
</dbReference>
<keyword evidence="5 7" id="KW-0658">Purine biosynthesis</keyword>
<dbReference type="Gene3D" id="3.40.50.2020">
    <property type="match status" value="1"/>
</dbReference>
<dbReference type="Pfam" id="PF13522">
    <property type="entry name" value="GATase_6"/>
    <property type="match status" value="1"/>
</dbReference>
<keyword evidence="3 7" id="KW-0328">Glycosyltransferase</keyword>
<dbReference type="Proteomes" id="UP000294299">
    <property type="component" value="Chromosome NFRAN"/>
</dbReference>
<comment type="function">
    <text evidence="7">Catalyzes the formation of phosphoribosylamine from phosphoribosylpyrophosphate (PRPP) and glutamine.</text>
</comment>